<dbReference type="Gene3D" id="3.30.70.260">
    <property type="match status" value="1"/>
</dbReference>
<evidence type="ECO:0000256" key="4">
    <source>
        <dbReference type="ARBA" id="ARBA00023141"/>
    </source>
</evidence>
<keyword evidence="8" id="KW-0472">Membrane</keyword>
<dbReference type="AlphaFoldDB" id="A0A364KY90"/>
<gene>
    <name evidence="11" type="ORF">BHQ10_004538</name>
</gene>
<protein>
    <recommendedName>
        <fullName evidence="2">prephenate dehydratase</fullName>
        <ecNumber evidence="2">4.2.1.51</ecNumber>
    </recommendedName>
</protein>
<feature type="transmembrane region" description="Helical" evidence="8">
    <location>
        <begin position="306"/>
        <end position="329"/>
    </location>
</feature>
<dbReference type="EMBL" id="MIKG01000007">
    <property type="protein sequence ID" value="RAO68526.1"/>
    <property type="molecule type" value="Genomic_DNA"/>
</dbReference>
<keyword evidence="8" id="KW-0812">Transmembrane</keyword>
<dbReference type="OrthoDB" id="983542at2759"/>
<evidence type="ECO:0000256" key="6">
    <source>
        <dbReference type="ARBA" id="ARBA00023239"/>
    </source>
</evidence>
<evidence type="ECO:0000313" key="12">
    <source>
        <dbReference type="Proteomes" id="UP000249363"/>
    </source>
</evidence>
<feature type="transmembrane region" description="Helical" evidence="8">
    <location>
        <begin position="336"/>
        <end position="355"/>
    </location>
</feature>
<dbReference type="CDD" id="cd13532">
    <property type="entry name" value="PBP2_PDT_like"/>
    <property type="match status" value="1"/>
</dbReference>
<dbReference type="Pfam" id="PF00800">
    <property type="entry name" value="PDT"/>
    <property type="match status" value="1"/>
</dbReference>
<comment type="catalytic activity">
    <reaction evidence="7">
        <text>prephenate + H(+) = 3-phenylpyruvate + CO2 + H2O</text>
        <dbReference type="Rhea" id="RHEA:21648"/>
        <dbReference type="ChEBI" id="CHEBI:15377"/>
        <dbReference type="ChEBI" id="CHEBI:15378"/>
        <dbReference type="ChEBI" id="CHEBI:16526"/>
        <dbReference type="ChEBI" id="CHEBI:18005"/>
        <dbReference type="ChEBI" id="CHEBI:29934"/>
        <dbReference type="EC" id="4.2.1.51"/>
    </reaction>
</comment>
<dbReference type="EC" id="4.2.1.51" evidence="2"/>
<dbReference type="Pfam" id="PF01842">
    <property type="entry name" value="ACT"/>
    <property type="match status" value="1"/>
</dbReference>
<dbReference type="Proteomes" id="UP000249363">
    <property type="component" value="Unassembled WGS sequence"/>
</dbReference>
<dbReference type="RefSeq" id="XP_040733042.1">
    <property type="nucleotide sequence ID" value="XM_040876914.1"/>
</dbReference>
<evidence type="ECO:0000259" key="9">
    <source>
        <dbReference type="PROSITE" id="PS51171"/>
    </source>
</evidence>
<dbReference type="FunFam" id="3.40.190.10:FF:000034">
    <property type="entry name" value="Chorismate mutase/prephenate dehydratase"/>
    <property type="match status" value="1"/>
</dbReference>
<keyword evidence="3" id="KW-0028">Amino-acid biosynthesis</keyword>
<dbReference type="GO" id="GO:0005737">
    <property type="term" value="C:cytoplasm"/>
    <property type="evidence" value="ECO:0007669"/>
    <property type="project" value="TreeGrafter"/>
</dbReference>
<dbReference type="PANTHER" id="PTHR21022">
    <property type="entry name" value="PREPHENATE DEHYDRATASE P PROTEIN"/>
    <property type="match status" value="1"/>
</dbReference>
<comment type="pathway">
    <text evidence="1">Amino-acid biosynthesis; L-phenylalanine biosynthesis; phenylpyruvate from prephenate: step 1/1.</text>
</comment>
<dbReference type="InterPro" id="IPR046529">
    <property type="entry name" value="DUF6594"/>
</dbReference>
<feature type="transmembrane region" description="Helical" evidence="8">
    <location>
        <begin position="361"/>
        <end position="380"/>
    </location>
</feature>
<dbReference type="GeneID" id="63793754"/>
<keyword evidence="12" id="KW-1185">Reference proteome</keyword>
<dbReference type="PROSITE" id="PS51671">
    <property type="entry name" value="ACT"/>
    <property type="match status" value="1"/>
</dbReference>
<organism evidence="11 12">
    <name type="scientific">Talaromyces amestolkiae</name>
    <dbReference type="NCBI Taxonomy" id="1196081"/>
    <lineage>
        <taxon>Eukaryota</taxon>
        <taxon>Fungi</taxon>
        <taxon>Dikarya</taxon>
        <taxon>Ascomycota</taxon>
        <taxon>Pezizomycotina</taxon>
        <taxon>Eurotiomycetes</taxon>
        <taxon>Eurotiomycetidae</taxon>
        <taxon>Eurotiales</taxon>
        <taxon>Trichocomaceae</taxon>
        <taxon>Talaromyces</taxon>
        <taxon>Talaromyces sect. Talaromyces</taxon>
    </lineage>
</organism>
<reference evidence="11 12" key="1">
    <citation type="journal article" date="2017" name="Biotechnol. Biofuels">
        <title>Differential beta-glucosidase expression as a function of carbon source availability in Talaromyces amestolkiae: a genomic and proteomic approach.</title>
        <authorList>
            <person name="de Eugenio L.I."/>
            <person name="Mendez-Liter J.A."/>
            <person name="Nieto-Dominguez M."/>
            <person name="Alonso L."/>
            <person name="Gil-Munoz J."/>
            <person name="Barriuso J."/>
            <person name="Prieto A."/>
            <person name="Martinez M.J."/>
        </authorList>
    </citation>
    <scope>NUCLEOTIDE SEQUENCE [LARGE SCALE GENOMIC DNA]</scope>
    <source>
        <strain evidence="11 12">CIB</strain>
    </source>
</reference>
<evidence type="ECO:0000256" key="7">
    <source>
        <dbReference type="ARBA" id="ARBA00047848"/>
    </source>
</evidence>
<dbReference type="SUPFAM" id="SSF55021">
    <property type="entry name" value="ACT-like"/>
    <property type="match status" value="1"/>
</dbReference>
<keyword evidence="8" id="KW-1133">Transmembrane helix</keyword>
<dbReference type="Pfam" id="PF20237">
    <property type="entry name" value="DUF6594"/>
    <property type="match status" value="1"/>
</dbReference>
<comment type="caution">
    <text evidence="11">The sequence shown here is derived from an EMBL/GenBank/DDBJ whole genome shotgun (WGS) entry which is preliminary data.</text>
</comment>
<evidence type="ECO:0000256" key="5">
    <source>
        <dbReference type="ARBA" id="ARBA00023222"/>
    </source>
</evidence>
<dbReference type="InterPro" id="IPR002912">
    <property type="entry name" value="ACT_dom"/>
</dbReference>
<proteinExistence type="predicted"/>
<feature type="domain" description="ACT" evidence="10">
    <location>
        <begin position="248"/>
        <end position="322"/>
    </location>
</feature>
<dbReference type="PANTHER" id="PTHR21022:SF19">
    <property type="entry name" value="PREPHENATE DEHYDRATASE-RELATED"/>
    <property type="match status" value="1"/>
</dbReference>
<dbReference type="GO" id="GO:0004664">
    <property type="term" value="F:prephenate dehydratase activity"/>
    <property type="evidence" value="ECO:0007669"/>
    <property type="project" value="UniProtKB-EC"/>
</dbReference>
<keyword evidence="4" id="KW-0057">Aromatic amino acid biosynthesis</keyword>
<evidence type="ECO:0000259" key="10">
    <source>
        <dbReference type="PROSITE" id="PS51671"/>
    </source>
</evidence>
<sequence>MGADDDDDTARLIISEALLCDSSLQVRETSIASCKVIAAIDSFGKSETVTLFPSVSFAEAFSAIQSNNADYAVIPIENSTNGSVVQTLDLLADRQGSNKDVTVCADYFLTVQHCLITAKPSNDNKEDSFKSINKLYTHPQAWGQCEKFLSQHFRGVERQDVSSTSKAVEIVAKETSGQEAAIASKLAAEFHGAYVLQEHIEDRPDNTTRFLILGNRLSERPSSITTYLKTAAAARDTEGRKKKKKSLISFTIEHSAPGALADALSIFKKHGLNLTSINSRPSLIRPWQYIFFVECEHVPAANDETALALTTIFVAAIVLIGPITSLYYVTNDDAKLGMATGFTALFALSVGLMTNARRADIFGATVAYAAILVDFVSGNISNQIIS</sequence>
<evidence type="ECO:0000256" key="3">
    <source>
        <dbReference type="ARBA" id="ARBA00022605"/>
    </source>
</evidence>
<dbReference type="PROSITE" id="PS51171">
    <property type="entry name" value="PREPHENATE_DEHYDR_3"/>
    <property type="match status" value="1"/>
</dbReference>
<dbReference type="CDD" id="cd04905">
    <property type="entry name" value="ACT_CM-PDT"/>
    <property type="match status" value="1"/>
</dbReference>
<dbReference type="STRING" id="1196081.A0A364KY90"/>
<dbReference type="InterPro" id="IPR001086">
    <property type="entry name" value="Preph_deHydtase"/>
</dbReference>
<dbReference type="SUPFAM" id="SSF53850">
    <property type="entry name" value="Periplasmic binding protein-like II"/>
    <property type="match status" value="1"/>
</dbReference>
<evidence type="ECO:0000256" key="1">
    <source>
        <dbReference type="ARBA" id="ARBA00004741"/>
    </source>
</evidence>
<evidence type="ECO:0000256" key="2">
    <source>
        <dbReference type="ARBA" id="ARBA00013147"/>
    </source>
</evidence>
<dbReference type="GO" id="GO:0009094">
    <property type="term" value="P:L-phenylalanine biosynthetic process"/>
    <property type="evidence" value="ECO:0007669"/>
    <property type="project" value="UniProtKB-KW"/>
</dbReference>
<dbReference type="InterPro" id="IPR045865">
    <property type="entry name" value="ACT-like_dom_sf"/>
</dbReference>
<evidence type="ECO:0000256" key="8">
    <source>
        <dbReference type="SAM" id="Phobius"/>
    </source>
</evidence>
<keyword evidence="6" id="KW-0456">Lyase</keyword>
<dbReference type="Gene3D" id="3.40.190.10">
    <property type="entry name" value="Periplasmic binding protein-like II"/>
    <property type="match status" value="2"/>
</dbReference>
<name>A0A364KY90_TALAM</name>
<feature type="domain" description="Prephenate dehydratase" evidence="9">
    <location>
        <begin position="25"/>
        <end position="215"/>
    </location>
</feature>
<keyword evidence="5" id="KW-0584">Phenylalanine biosynthesis</keyword>
<evidence type="ECO:0000313" key="11">
    <source>
        <dbReference type="EMBL" id="RAO68526.1"/>
    </source>
</evidence>
<accession>A0A364KY90</accession>